<comment type="caution">
    <text evidence="1">The sequence shown here is derived from an EMBL/GenBank/DDBJ whole genome shotgun (WGS) entry which is preliminary data.</text>
</comment>
<evidence type="ECO:0000313" key="2">
    <source>
        <dbReference type="Proteomes" id="UP001319180"/>
    </source>
</evidence>
<dbReference type="RefSeq" id="WP_254089545.1">
    <property type="nucleotide sequence ID" value="NZ_JAHESC010000007.1"/>
</dbReference>
<keyword evidence="2" id="KW-1185">Reference proteome</keyword>
<reference evidence="1 2" key="1">
    <citation type="submission" date="2021-05" db="EMBL/GenBank/DDBJ databases">
        <title>A Polyphasic approach of four new species of the genus Ohtaekwangia: Ohtaekwangia histidinii sp. nov., Ohtaekwangia cretensis sp. nov., Ohtaekwangia indiensis sp. nov., Ohtaekwangia reichenbachii sp. nov. from diverse environment.</title>
        <authorList>
            <person name="Octaviana S."/>
        </authorList>
    </citation>
    <scope>NUCLEOTIDE SEQUENCE [LARGE SCALE GENOMIC DNA]</scope>
    <source>
        <strain evidence="1 2">PWU37</strain>
    </source>
</reference>
<accession>A0AAP2D8J9</accession>
<proteinExistence type="predicted"/>
<evidence type="ECO:0000313" key="1">
    <source>
        <dbReference type="EMBL" id="MBT1686305.1"/>
    </source>
</evidence>
<dbReference type="Proteomes" id="UP001319180">
    <property type="component" value="Unassembled WGS sequence"/>
</dbReference>
<sequence>MEFTTRSRSASPVSQGFAATFLQEVVRADMSMHDMQLAAWRHFLQHAPGGRAGGAAVGMAEQRYLYLDHVSLTFYIKPLPGSSFWQRVRLSWNVLRGKQVIDGIGPQWYELCEADDPERIAVVVDVRRGADGNLEVTSQQNVMS</sequence>
<organism evidence="1 2">
    <name type="scientific">Dawidia soli</name>
    <dbReference type="NCBI Taxonomy" id="2782352"/>
    <lineage>
        <taxon>Bacteria</taxon>
        <taxon>Pseudomonadati</taxon>
        <taxon>Bacteroidota</taxon>
        <taxon>Cytophagia</taxon>
        <taxon>Cytophagales</taxon>
        <taxon>Chryseotaleaceae</taxon>
        <taxon>Dawidia</taxon>
    </lineage>
</organism>
<protein>
    <submittedName>
        <fullName evidence="1">Uncharacterized protein</fullName>
    </submittedName>
</protein>
<gene>
    <name evidence="1" type="ORF">KK078_07050</name>
</gene>
<dbReference type="AlphaFoldDB" id="A0AAP2D8J9"/>
<name>A0AAP2D8J9_9BACT</name>
<dbReference type="EMBL" id="JAHESC010000007">
    <property type="protein sequence ID" value="MBT1686305.1"/>
    <property type="molecule type" value="Genomic_DNA"/>
</dbReference>